<gene>
    <name evidence="2" type="ORF">BDV38DRAFT_238715</name>
</gene>
<keyword evidence="3" id="KW-1185">Reference proteome</keyword>
<dbReference type="GeneID" id="43637905"/>
<organism evidence="2 3">
    <name type="scientific">Aspergillus pseudotamarii</name>
    <dbReference type="NCBI Taxonomy" id="132259"/>
    <lineage>
        <taxon>Eukaryota</taxon>
        <taxon>Fungi</taxon>
        <taxon>Dikarya</taxon>
        <taxon>Ascomycota</taxon>
        <taxon>Pezizomycotina</taxon>
        <taxon>Eurotiomycetes</taxon>
        <taxon>Eurotiomycetidae</taxon>
        <taxon>Eurotiales</taxon>
        <taxon>Aspergillaceae</taxon>
        <taxon>Aspergillus</taxon>
        <taxon>Aspergillus subgen. Circumdati</taxon>
    </lineage>
</organism>
<evidence type="ECO:0000313" key="3">
    <source>
        <dbReference type="Proteomes" id="UP000325672"/>
    </source>
</evidence>
<sequence>MPHQARARHQCPAESYPTRQMPYPLFSYSVSLSKPKYIPSPTTPSRVRAQFPSTTQP</sequence>
<accession>A0A5N6T4H4</accession>
<dbReference type="AlphaFoldDB" id="A0A5N6T4H4"/>
<dbReference type="EMBL" id="ML743559">
    <property type="protein sequence ID" value="KAE8141111.1"/>
    <property type="molecule type" value="Genomic_DNA"/>
</dbReference>
<evidence type="ECO:0000256" key="1">
    <source>
        <dbReference type="SAM" id="MobiDB-lite"/>
    </source>
</evidence>
<protein>
    <submittedName>
        <fullName evidence="2">Uncharacterized protein</fullName>
    </submittedName>
</protein>
<feature type="region of interest" description="Disordered" evidence="1">
    <location>
        <begin position="37"/>
        <end position="57"/>
    </location>
</feature>
<dbReference type="Proteomes" id="UP000325672">
    <property type="component" value="Unassembled WGS sequence"/>
</dbReference>
<proteinExistence type="predicted"/>
<evidence type="ECO:0000313" key="2">
    <source>
        <dbReference type="EMBL" id="KAE8141111.1"/>
    </source>
</evidence>
<dbReference type="RefSeq" id="XP_031917174.1">
    <property type="nucleotide sequence ID" value="XM_032053695.1"/>
</dbReference>
<reference evidence="2 3" key="1">
    <citation type="submission" date="2019-04" db="EMBL/GenBank/DDBJ databases">
        <title>Friends and foes A comparative genomics study of 23 Aspergillus species from section Flavi.</title>
        <authorList>
            <consortium name="DOE Joint Genome Institute"/>
            <person name="Kjaerbolling I."/>
            <person name="Vesth T."/>
            <person name="Frisvad J.C."/>
            <person name="Nybo J.L."/>
            <person name="Theobald S."/>
            <person name="Kildgaard S."/>
            <person name="Isbrandt T."/>
            <person name="Kuo A."/>
            <person name="Sato A."/>
            <person name="Lyhne E.K."/>
            <person name="Kogle M.E."/>
            <person name="Wiebenga A."/>
            <person name="Kun R.S."/>
            <person name="Lubbers R.J."/>
            <person name="Makela M.R."/>
            <person name="Barry K."/>
            <person name="Chovatia M."/>
            <person name="Clum A."/>
            <person name="Daum C."/>
            <person name="Haridas S."/>
            <person name="He G."/>
            <person name="LaButti K."/>
            <person name="Lipzen A."/>
            <person name="Mondo S."/>
            <person name="Riley R."/>
            <person name="Salamov A."/>
            <person name="Simmons B.A."/>
            <person name="Magnuson J.K."/>
            <person name="Henrissat B."/>
            <person name="Mortensen U.H."/>
            <person name="Larsen T.O."/>
            <person name="Devries R.P."/>
            <person name="Grigoriev I.V."/>
            <person name="Machida M."/>
            <person name="Baker S.E."/>
            <person name="Andersen M.R."/>
        </authorList>
    </citation>
    <scope>NUCLEOTIDE SEQUENCE [LARGE SCALE GENOMIC DNA]</scope>
    <source>
        <strain evidence="2 3">CBS 117625</strain>
    </source>
</reference>
<name>A0A5N6T4H4_ASPPS</name>